<dbReference type="HOGENOM" id="CLU_2943924_0_0_1"/>
<dbReference type="GeneID" id="190626"/>
<dbReference type="KEGG" id="cel:CELE_Y73B3A.8"/>
<name>Q95XF7_CAEEL</name>
<dbReference type="InParanoid" id="Q95XF7"/>
<evidence type="ECO:0000313" key="2">
    <source>
        <dbReference type="Proteomes" id="UP000001940"/>
    </source>
</evidence>
<sequence>MWSSIPFSVATTLPHSSHLHAPPPVVSSDRLDASKSLNFLTNSSEAECFFATYRQILHPNLHLMQCENSTKAAFFSSRRQDPEGFQLLLAPWNMTNSTPRSCSPPQPTLLFFSLLPEGFQLLLAPWNTTNSTPGSCSWHQTIFLKLFL</sequence>
<dbReference type="CTD" id="190626"/>
<keyword evidence="2" id="KW-1185">Reference proteome</keyword>
<dbReference type="UCSC" id="Y73B3A.8">
    <property type="organism name" value="c. elegans"/>
</dbReference>
<reference evidence="1 2" key="1">
    <citation type="journal article" date="1998" name="Science">
        <title>Genome sequence of the nematode C. elegans: a platform for investigating biology.</title>
        <authorList>
            <consortium name="The C. elegans sequencing consortium"/>
            <person name="Sulson J.E."/>
            <person name="Waterston R."/>
        </authorList>
    </citation>
    <scope>NUCLEOTIDE SEQUENCE [LARGE SCALE GENOMIC DNA]</scope>
    <source>
        <strain evidence="1 2">Bristol N2</strain>
    </source>
</reference>
<evidence type="ECO:0000313" key="1">
    <source>
        <dbReference type="EMBL" id="CCD74431.2"/>
    </source>
</evidence>
<proteinExistence type="predicted"/>
<dbReference type="AlphaFoldDB" id="Q95XF7"/>
<protein>
    <submittedName>
        <fullName evidence="1">Secreted protein</fullName>
    </submittedName>
</protein>
<dbReference type="Proteomes" id="UP000001940">
    <property type="component" value="Chromosome X"/>
</dbReference>
<evidence type="ECO:0000313" key="3">
    <source>
        <dbReference type="WormBase" id="Y73B3A.8"/>
    </source>
</evidence>
<accession>Q95XF7</accession>
<dbReference type="eggNOG" id="KOG2691">
    <property type="taxonomic scope" value="Eukaryota"/>
</dbReference>
<dbReference type="WormBase" id="Y73B3A.8">
    <property type="protein sequence ID" value="CE53597"/>
    <property type="gene ID" value="WBGene00022210"/>
</dbReference>
<gene>
    <name evidence="1" type="ORF">CELE_Y73B3A.8</name>
    <name evidence="1 3" type="ORF">Y73B3A.8</name>
</gene>
<dbReference type="AGR" id="WB:WBGene00022210"/>
<dbReference type="EMBL" id="BX284606">
    <property type="protein sequence ID" value="CCD74431.2"/>
    <property type="molecule type" value="Genomic_DNA"/>
</dbReference>
<organism evidence="1 2">
    <name type="scientific">Caenorhabditis elegans</name>
    <dbReference type="NCBI Taxonomy" id="6239"/>
    <lineage>
        <taxon>Eukaryota</taxon>
        <taxon>Metazoa</taxon>
        <taxon>Ecdysozoa</taxon>
        <taxon>Nematoda</taxon>
        <taxon>Chromadorea</taxon>
        <taxon>Rhabditida</taxon>
        <taxon>Rhabditina</taxon>
        <taxon>Rhabditomorpha</taxon>
        <taxon>Rhabditoidea</taxon>
        <taxon>Rhabditidae</taxon>
        <taxon>Peloderinae</taxon>
        <taxon>Caenorhabditis</taxon>
    </lineage>
</organism>